<dbReference type="InterPro" id="IPR043136">
    <property type="entry name" value="B30.2/SPRY_sf"/>
</dbReference>
<reference evidence="2 3" key="1">
    <citation type="submission" date="2019-09" db="EMBL/GenBank/DDBJ databases">
        <title>Bird 10,000 Genomes (B10K) Project - Family phase.</title>
        <authorList>
            <person name="Zhang G."/>
        </authorList>
    </citation>
    <scope>NUCLEOTIDE SEQUENCE [LARGE SCALE GENOMIC DNA]</scope>
    <source>
        <strain evidence="2">B10K-CU-031-08</strain>
        <tissue evidence="2">Muscle</tissue>
    </source>
</reference>
<sequence>DSRWAVGVASEFVERKKYMDMNPANGIWAVQHYYGQFKSLTSPRTLLPQSPFPRRIWVCLDCTQGVVTFLNADTGVQIF</sequence>
<evidence type="ECO:0000313" key="2">
    <source>
        <dbReference type="EMBL" id="NXY80772.1"/>
    </source>
</evidence>
<feature type="non-terminal residue" evidence="2">
    <location>
        <position position="1"/>
    </location>
</feature>
<dbReference type="Pfam" id="PF00622">
    <property type="entry name" value="SPRY"/>
    <property type="match status" value="1"/>
</dbReference>
<dbReference type="PROSITE" id="PS50188">
    <property type="entry name" value="B302_SPRY"/>
    <property type="match status" value="1"/>
</dbReference>
<protein>
    <submittedName>
        <fullName evidence="2">BT1A1 protein</fullName>
    </submittedName>
</protein>
<proteinExistence type="predicted"/>
<dbReference type="InterPro" id="IPR001870">
    <property type="entry name" value="B30.2/SPRY"/>
</dbReference>
<dbReference type="Gene3D" id="2.60.120.920">
    <property type="match status" value="1"/>
</dbReference>
<dbReference type="AlphaFoldDB" id="A0A7L4MU41"/>
<feature type="domain" description="B30.2/SPRY" evidence="1">
    <location>
        <begin position="1"/>
        <end position="79"/>
    </location>
</feature>
<gene>
    <name evidence="2" type="primary">Btn1a1_8</name>
    <name evidence="2" type="ORF">GLAPRA_R15288</name>
</gene>
<organism evidence="2 3">
    <name type="scientific">Glareola pratincola</name>
    <name type="common">Collared pratincole</name>
    <name type="synonym">Hirundo pratincola</name>
    <dbReference type="NCBI Taxonomy" id="43316"/>
    <lineage>
        <taxon>Eukaryota</taxon>
        <taxon>Metazoa</taxon>
        <taxon>Chordata</taxon>
        <taxon>Craniata</taxon>
        <taxon>Vertebrata</taxon>
        <taxon>Euteleostomi</taxon>
        <taxon>Archelosauria</taxon>
        <taxon>Archosauria</taxon>
        <taxon>Dinosauria</taxon>
        <taxon>Saurischia</taxon>
        <taxon>Theropoda</taxon>
        <taxon>Coelurosauria</taxon>
        <taxon>Aves</taxon>
        <taxon>Neognathae</taxon>
        <taxon>Neoaves</taxon>
        <taxon>Charadriiformes</taxon>
        <taxon>Glareolidae</taxon>
        <taxon>Glareola</taxon>
    </lineage>
</organism>
<name>A0A7L4MU41_GLAPT</name>
<dbReference type="InterPro" id="IPR003877">
    <property type="entry name" value="SPRY_dom"/>
</dbReference>
<evidence type="ECO:0000259" key="1">
    <source>
        <dbReference type="PROSITE" id="PS50188"/>
    </source>
</evidence>
<evidence type="ECO:0000313" key="3">
    <source>
        <dbReference type="Proteomes" id="UP000583049"/>
    </source>
</evidence>
<dbReference type="EMBL" id="VWPO01011635">
    <property type="protein sequence ID" value="NXY80772.1"/>
    <property type="molecule type" value="Genomic_DNA"/>
</dbReference>
<dbReference type="PANTHER" id="PTHR24103">
    <property type="entry name" value="E3 UBIQUITIN-PROTEIN LIGASE TRIM"/>
    <property type="match status" value="1"/>
</dbReference>
<dbReference type="InterPro" id="IPR013320">
    <property type="entry name" value="ConA-like_dom_sf"/>
</dbReference>
<comment type="caution">
    <text evidence="2">The sequence shown here is derived from an EMBL/GenBank/DDBJ whole genome shotgun (WGS) entry which is preliminary data.</text>
</comment>
<feature type="non-terminal residue" evidence="2">
    <location>
        <position position="79"/>
    </location>
</feature>
<keyword evidence="3" id="KW-1185">Reference proteome</keyword>
<dbReference type="Proteomes" id="UP000583049">
    <property type="component" value="Unassembled WGS sequence"/>
</dbReference>
<dbReference type="SUPFAM" id="SSF49899">
    <property type="entry name" value="Concanavalin A-like lectins/glucanases"/>
    <property type="match status" value="1"/>
</dbReference>
<dbReference type="InterPro" id="IPR050143">
    <property type="entry name" value="TRIM/RBCC"/>
</dbReference>
<accession>A0A7L4MU41</accession>